<feature type="signal peptide" evidence="2">
    <location>
        <begin position="1"/>
        <end position="29"/>
    </location>
</feature>
<proteinExistence type="predicted"/>
<organism evidence="3 4">
    <name type="scientific">Methylocapsa polymorpha</name>
    <dbReference type="NCBI Taxonomy" id="3080828"/>
    <lineage>
        <taxon>Bacteria</taxon>
        <taxon>Pseudomonadati</taxon>
        <taxon>Pseudomonadota</taxon>
        <taxon>Alphaproteobacteria</taxon>
        <taxon>Hyphomicrobiales</taxon>
        <taxon>Beijerinckiaceae</taxon>
        <taxon>Methylocapsa</taxon>
    </lineage>
</organism>
<reference evidence="3 4" key="1">
    <citation type="submission" date="2023-10" db="EMBL/GenBank/DDBJ databases">
        <title>Novel methanotroph of the genus Methylocapsa from a subarctic wetland.</title>
        <authorList>
            <person name="Belova S.E."/>
            <person name="Oshkin I.Y."/>
            <person name="Miroshnikov K."/>
            <person name="Dedysh S.N."/>
        </authorList>
    </citation>
    <scope>NUCLEOTIDE SEQUENCE [LARGE SCALE GENOMIC DNA]</scope>
    <source>
        <strain evidence="3 4">RX1</strain>
    </source>
</reference>
<keyword evidence="2" id="KW-0732">Signal</keyword>
<dbReference type="Proteomes" id="UP001626536">
    <property type="component" value="Chromosome"/>
</dbReference>
<gene>
    <name evidence="3" type="ORF">RZS28_08885</name>
</gene>
<evidence type="ECO:0000256" key="2">
    <source>
        <dbReference type="SAM" id="SignalP"/>
    </source>
</evidence>
<sequence length="106" mass="11715">MKWTFFTLSAVGLGVAAGLSLVSAPSAMAAYDGTHCKAPGNCWEPQPGYPEKGIGSKYDPHHDPKELAKQQDAEDQMDERNEKRVRYFKAWGQFIYDVNKIPGGPN</sequence>
<feature type="chain" id="PRO_5046920671" evidence="2">
    <location>
        <begin position="30"/>
        <end position="106"/>
    </location>
</feature>
<dbReference type="Gene3D" id="4.10.160.10">
    <property type="entry name" value="Methanol dehydrogenase, beta subunit"/>
    <property type="match status" value="1"/>
</dbReference>
<accession>A0ABZ0HZM1</accession>
<evidence type="ECO:0000256" key="1">
    <source>
        <dbReference type="SAM" id="MobiDB-lite"/>
    </source>
</evidence>
<dbReference type="InterPro" id="IPR036557">
    <property type="entry name" value="Meth_DH_bsu_sf"/>
</dbReference>
<evidence type="ECO:0000313" key="3">
    <source>
        <dbReference type="EMBL" id="WOJ91351.1"/>
    </source>
</evidence>
<dbReference type="EMBL" id="CP136862">
    <property type="protein sequence ID" value="WOJ91351.1"/>
    <property type="molecule type" value="Genomic_DNA"/>
</dbReference>
<dbReference type="Pfam" id="PF02315">
    <property type="entry name" value="MDH"/>
    <property type="match status" value="1"/>
</dbReference>
<dbReference type="InterPro" id="IPR003420">
    <property type="entry name" value="Meth_DH_bsu"/>
</dbReference>
<keyword evidence="4" id="KW-1185">Reference proteome</keyword>
<name>A0ABZ0HZM1_9HYPH</name>
<evidence type="ECO:0000313" key="4">
    <source>
        <dbReference type="Proteomes" id="UP001626536"/>
    </source>
</evidence>
<feature type="region of interest" description="Disordered" evidence="1">
    <location>
        <begin position="46"/>
        <end position="81"/>
    </location>
</feature>
<dbReference type="RefSeq" id="WP_407340947.1">
    <property type="nucleotide sequence ID" value="NZ_CP136862.1"/>
</dbReference>
<dbReference type="SUPFAM" id="SSF48666">
    <property type="entry name" value="Methanol dehydrogenase subunit"/>
    <property type="match status" value="1"/>
</dbReference>
<feature type="compositionally biased region" description="Basic and acidic residues" evidence="1">
    <location>
        <begin position="58"/>
        <end position="81"/>
    </location>
</feature>
<protein>
    <submittedName>
        <fullName evidence="3">Methanol dehydrogenase</fullName>
    </submittedName>
</protein>